<sequence>MRILLFAQAYHQRVSQHARNGLWFVSIAPTGRVSSALVFLGLMPAQPTREPDILIALRFVARKAQSKSLPESFESDRRF</sequence>
<dbReference type="KEGG" id="saga:M5M_03220"/>
<protein>
    <submittedName>
        <fullName evidence="2">Uncharacterized protein</fullName>
    </submittedName>
</protein>
<dbReference type="EMBL" id="CP003746">
    <property type="protein sequence ID" value="AFU97855.1"/>
    <property type="molecule type" value="Genomic_DNA"/>
</dbReference>
<evidence type="ECO:0000256" key="1">
    <source>
        <dbReference type="SAM" id="Phobius"/>
    </source>
</evidence>
<gene>
    <name evidence="2" type="ordered locus">M5M_03220</name>
</gene>
<evidence type="ECO:0000313" key="3">
    <source>
        <dbReference type="Proteomes" id="UP000000466"/>
    </source>
</evidence>
<dbReference type="STRING" id="1117647.M5M_03220"/>
<organism evidence="2 3">
    <name type="scientific">Simiduia agarivorans (strain DSM 21679 / JCM 13881 / BCRC 17597 / SA1)</name>
    <dbReference type="NCBI Taxonomy" id="1117647"/>
    <lineage>
        <taxon>Bacteria</taxon>
        <taxon>Pseudomonadati</taxon>
        <taxon>Pseudomonadota</taxon>
        <taxon>Gammaproteobacteria</taxon>
        <taxon>Cellvibrionales</taxon>
        <taxon>Cellvibrionaceae</taxon>
        <taxon>Simiduia</taxon>
    </lineage>
</organism>
<keyword evidence="3" id="KW-1185">Reference proteome</keyword>
<dbReference type="HOGENOM" id="CLU_2604153_0_0_6"/>
<evidence type="ECO:0000313" key="2">
    <source>
        <dbReference type="EMBL" id="AFU97855.1"/>
    </source>
</evidence>
<keyword evidence="1" id="KW-0472">Membrane</keyword>
<reference evidence="2 3" key="1">
    <citation type="journal article" date="2013" name="Genome Announc.">
        <title>Complete genome sequence of Simiduia agarivorans SA1(T), a marine bacterium able to degrade a variety of polysaccharides.</title>
        <authorList>
            <person name="Lin S.Y."/>
            <person name="Shieh W.Y."/>
            <person name="Chen J.S."/>
            <person name="Tang S.L."/>
        </authorList>
    </citation>
    <scope>NUCLEOTIDE SEQUENCE [LARGE SCALE GENOMIC DNA]</scope>
    <source>
        <strain evidence="3">DSM 21679 / JCM 13881 / BCRC 17597 / SA1</strain>
    </source>
</reference>
<accession>K4KI26</accession>
<dbReference type="AlphaFoldDB" id="K4KI26"/>
<keyword evidence="1" id="KW-1133">Transmembrane helix</keyword>
<dbReference type="Proteomes" id="UP000000466">
    <property type="component" value="Chromosome"/>
</dbReference>
<feature type="transmembrane region" description="Helical" evidence="1">
    <location>
        <begin position="21"/>
        <end position="42"/>
    </location>
</feature>
<name>K4KI26_SIMAS</name>
<proteinExistence type="predicted"/>
<keyword evidence="1" id="KW-0812">Transmembrane</keyword>